<feature type="transmembrane region" description="Helical" evidence="1">
    <location>
        <begin position="67"/>
        <end position="88"/>
    </location>
</feature>
<keyword evidence="1" id="KW-0812">Transmembrane</keyword>
<dbReference type="Pfam" id="PF02517">
    <property type="entry name" value="Rce1-like"/>
    <property type="match status" value="1"/>
</dbReference>
<dbReference type="InterPro" id="IPR003675">
    <property type="entry name" value="Rce1/LyrA-like_dom"/>
</dbReference>
<gene>
    <name evidence="3" type="ORF">Gilli_1645</name>
</gene>
<feature type="transmembrane region" description="Helical" evidence="1">
    <location>
        <begin position="132"/>
        <end position="165"/>
    </location>
</feature>
<evidence type="ECO:0000259" key="2">
    <source>
        <dbReference type="Pfam" id="PF02517"/>
    </source>
</evidence>
<organism evidence="3 4">
    <name type="scientific">Gillisia limnaea (strain DSM 15749 / LMG 21470 / R-8282)</name>
    <dbReference type="NCBI Taxonomy" id="865937"/>
    <lineage>
        <taxon>Bacteria</taxon>
        <taxon>Pseudomonadati</taxon>
        <taxon>Bacteroidota</taxon>
        <taxon>Flavobacteriia</taxon>
        <taxon>Flavobacteriales</taxon>
        <taxon>Flavobacteriaceae</taxon>
        <taxon>Gillisia</taxon>
    </lineage>
</organism>
<sequence>MTLKLLFLALLLPVLALVLILIATFFLQDFSVSATTDLTYIIVIVLSIKICDVHFKKGKWFFDAKQVLTSFLLAVVLFGCFYIEKVLIGNNTKGSFSGYQILSSVVMVPIMEEFFSKRILLDNLKKLLNNRLWVILIIAFYFWILHFPTFIITHFIFGLATAYLYYTNKSLFQVILIHALYNALIVLFNIY</sequence>
<dbReference type="Proteomes" id="UP000003844">
    <property type="component" value="Unassembled WGS sequence"/>
</dbReference>
<dbReference type="STRING" id="865937.Gilli_1645"/>
<dbReference type="RefSeq" id="WP_006988604.1">
    <property type="nucleotide sequence ID" value="NZ_JH594606.1"/>
</dbReference>
<keyword evidence="1" id="KW-1133">Transmembrane helix</keyword>
<protein>
    <submittedName>
        <fullName evidence="3">Abortive infection protein</fullName>
    </submittedName>
</protein>
<dbReference type="GO" id="GO:0080120">
    <property type="term" value="P:CAAX-box protein maturation"/>
    <property type="evidence" value="ECO:0007669"/>
    <property type="project" value="UniProtKB-ARBA"/>
</dbReference>
<evidence type="ECO:0000313" key="4">
    <source>
        <dbReference type="Proteomes" id="UP000003844"/>
    </source>
</evidence>
<keyword evidence="4" id="KW-1185">Reference proteome</keyword>
<evidence type="ECO:0000313" key="3">
    <source>
        <dbReference type="EMBL" id="EHQ02292.1"/>
    </source>
</evidence>
<reference evidence="4" key="1">
    <citation type="journal article" date="2012" name="Stand. Genomic Sci.">
        <title>Genome sequence of the Antarctic rhodopsins-containing flavobacterium Gillisia limnaea type strain (R-8282(T)).</title>
        <authorList>
            <person name="Riedel T."/>
            <person name="Held B."/>
            <person name="Nolan M."/>
            <person name="Lucas S."/>
            <person name="Lapidus A."/>
            <person name="Tice H."/>
            <person name="Del Rio T.G."/>
            <person name="Cheng J.F."/>
            <person name="Han C."/>
            <person name="Tapia R."/>
            <person name="Goodwin L.A."/>
            <person name="Pitluck S."/>
            <person name="Liolios K."/>
            <person name="Mavromatis K."/>
            <person name="Pagani I."/>
            <person name="Ivanova N."/>
            <person name="Mikhailova N."/>
            <person name="Pati A."/>
            <person name="Chen A."/>
            <person name="Palaniappan K."/>
            <person name="Land M."/>
            <person name="Rohde M."/>
            <person name="Tindall B.J."/>
            <person name="Detter J.C."/>
            <person name="Goker M."/>
            <person name="Bristow J."/>
            <person name="Eisen J.A."/>
            <person name="Markowitz V."/>
            <person name="Hugenholtz P."/>
            <person name="Kyrpides N.C."/>
            <person name="Klenk H.P."/>
            <person name="Woyke T."/>
        </authorList>
    </citation>
    <scope>NUCLEOTIDE SEQUENCE [LARGE SCALE GENOMIC DNA]</scope>
    <source>
        <strain evidence="4">DSM 15749 / LMG 21470 / R-8282</strain>
    </source>
</reference>
<dbReference type="OrthoDB" id="2194912at2"/>
<accession>H2BZC9</accession>
<dbReference type="EMBL" id="JH594606">
    <property type="protein sequence ID" value="EHQ02292.1"/>
    <property type="molecule type" value="Genomic_DNA"/>
</dbReference>
<name>H2BZC9_GILLR</name>
<dbReference type="HOGENOM" id="CLU_1419675_0_0_10"/>
<dbReference type="AlphaFoldDB" id="H2BZC9"/>
<evidence type="ECO:0000256" key="1">
    <source>
        <dbReference type="SAM" id="Phobius"/>
    </source>
</evidence>
<keyword evidence="1" id="KW-0472">Membrane</keyword>
<feature type="domain" description="CAAX prenyl protease 2/Lysostaphin resistance protein A-like" evidence="2">
    <location>
        <begin position="99"/>
        <end position="184"/>
    </location>
</feature>
<proteinExistence type="predicted"/>
<feature type="transmembrane region" description="Helical" evidence="1">
    <location>
        <begin position="171"/>
        <end position="190"/>
    </location>
</feature>
<dbReference type="GO" id="GO:0004175">
    <property type="term" value="F:endopeptidase activity"/>
    <property type="evidence" value="ECO:0007669"/>
    <property type="project" value="UniProtKB-ARBA"/>
</dbReference>